<accession>A0AAU7ECI9</accession>
<organism evidence="2 3">
    <name type="scientific">Mariniflexile litorale</name>
    <dbReference type="NCBI Taxonomy" id="3045158"/>
    <lineage>
        <taxon>Bacteria</taxon>
        <taxon>Pseudomonadati</taxon>
        <taxon>Bacteroidota</taxon>
        <taxon>Flavobacteriia</taxon>
        <taxon>Flavobacteriales</taxon>
        <taxon>Flavobacteriaceae</taxon>
        <taxon>Mariniflexile</taxon>
    </lineage>
</organism>
<evidence type="ECO:0000313" key="3">
    <source>
        <dbReference type="Proteomes" id="UP001224325"/>
    </source>
</evidence>
<keyword evidence="3" id="KW-1185">Reference proteome</keyword>
<reference evidence="2" key="1">
    <citation type="submission" date="2024-04" db="EMBL/GenBank/DDBJ databases">
        <title>Mariniflexile litorale, isolated from the shallow sediments of the Sea of Japan.</title>
        <authorList>
            <person name="Romanenko L."/>
            <person name="Isaeva M."/>
        </authorList>
    </citation>
    <scope>NUCLEOTIDE SEQUENCE [LARGE SCALE GENOMIC DNA]</scope>
    <source>
        <strain evidence="2">KMM 9835</strain>
    </source>
</reference>
<sequence length="94" mass="10344">MIKKDIFIGMLVGLIANSVGLLLTATILGQGDDFTTVIKAATNEGFLGKLISLGAVLNLIVFFIFIKKRQDYRARGVLLITIFIAVFTFVFNLF</sequence>
<dbReference type="RefSeq" id="WP_308992924.1">
    <property type="nucleotide sequence ID" value="NZ_CP155618.1"/>
</dbReference>
<dbReference type="KEGG" id="mlil:QLS71_010475"/>
<protein>
    <submittedName>
        <fullName evidence="2">Uncharacterized protein</fullName>
    </submittedName>
</protein>
<gene>
    <name evidence="2" type="ORF">QLS71_010475</name>
</gene>
<keyword evidence="1" id="KW-0472">Membrane</keyword>
<name>A0AAU7ECI9_9FLAO</name>
<feature type="transmembrane region" description="Helical" evidence="1">
    <location>
        <begin position="47"/>
        <end position="65"/>
    </location>
</feature>
<keyword evidence="1" id="KW-1133">Transmembrane helix</keyword>
<dbReference type="AlphaFoldDB" id="A0AAU7ECI9"/>
<evidence type="ECO:0000313" key="2">
    <source>
        <dbReference type="EMBL" id="XBL12757.1"/>
    </source>
</evidence>
<feature type="transmembrane region" description="Helical" evidence="1">
    <location>
        <begin position="7"/>
        <end position="27"/>
    </location>
</feature>
<feature type="transmembrane region" description="Helical" evidence="1">
    <location>
        <begin position="77"/>
        <end position="93"/>
    </location>
</feature>
<dbReference type="Proteomes" id="UP001224325">
    <property type="component" value="Chromosome"/>
</dbReference>
<evidence type="ECO:0000256" key="1">
    <source>
        <dbReference type="SAM" id="Phobius"/>
    </source>
</evidence>
<keyword evidence="1" id="KW-0812">Transmembrane</keyword>
<proteinExistence type="predicted"/>
<dbReference type="EMBL" id="CP155618">
    <property type="protein sequence ID" value="XBL12757.1"/>
    <property type="molecule type" value="Genomic_DNA"/>
</dbReference>